<keyword evidence="6" id="KW-1185">Reference proteome</keyword>
<dbReference type="PANTHER" id="PTHR43280:SF2">
    <property type="entry name" value="HTH-TYPE TRANSCRIPTIONAL REGULATOR EXSA"/>
    <property type="match status" value="1"/>
</dbReference>
<dbReference type="InterPro" id="IPR014710">
    <property type="entry name" value="RmlC-like_jellyroll"/>
</dbReference>
<dbReference type="Pfam" id="PF02311">
    <property type="entry name" value="AraC_binding"/>
    <property type="match status" value="1"/>
</dbReference>
<dbReference type="InterPro" id="IPR009057">
    <property type="entry name" value="Homeodomain-like_sf"/>
</dbReference>
<organism evidence="5 6">
    <name type="scientific">Robertkochia marina</name>
    <dbReference type="NCBI Taxonomy" id="1227945"/>
    <lineage>
        <taxon>Bacteria</taxon>
        <taxon>Pseudomonadati</taxon>
        <taxon>Bacteroidota</taxon>
        <taxon>Flavobacteriia</taxon>
        <taxon>Flavobacteriales</taxon>
        <taxon>Flavobacteriaceae</taxon>
        <taxon>Robertkochia</taxon>
    </lineage>
</organism>
<dbReference type="EMBL" id="SSMC01000001">
    <property type="protein sequence ID" value="THD69069.1"/>
    <property type="molecule type" value="Genomic_DNA"/>
</dbReference>
<evidence type="ECO:0000256" key="2">
    <source>
        <dbReference type="ARBA" id="ARBA00023125"/>
    </source>
</evidence>
<keyword evidence="1" id="KW-0805">Transcription regulation</keyword>
<dbReference type="InterPro" id="IPR003313">
    <property type="entry name" value="AraC-bd"/>
</dbReference>
<dbReference type="Gene3D" id="2.60.120.10">
    <property type="entry name" value="Jelly Rolls"/>
    <property type="match status" value="1"/>
</dbReference>
<proteinExistence type="predicted"/>
<dbReference type="Pfam" id="PF12833">
    <property type="entry name" value="HTH_18"/>
    <property type="match status" value="1"/>
</dbReference>
<dbReference type="InterPro" id="IPR011051">
    <property type="entry name" value="RmlC_Cupin_sf"/>
</dbReference>
<keyword evidence="3" id="KW-0804">Transcription</keyword>
<evidence type="ECO:0000256" key="1">
    <source>
        <dbReference type="ARBA" id="ARBA00023015"/>
    </source>
</evidence>
<comment type="caution">
    <text evidence="5">The sequence shown here is derived from an EMBL/GenBank/DDBJ whole genome shotgun (WGS) entry which is preliminary data.</text>
</comment>
<dbReference type="AlphaFoldDB" id="A0A4S3M308"/>
<protein>
    <submittedName>
        <fullName evidence="5">AraC family transcriptional regulator</fullName>
    </submittedName>
</protein>
<evidence type="ECO:0000256" key="3">
    <source>
        <dbReference type="ARBA" id="ARBA00023163"/>
    </source>
</evidence>
<dbReference type="PRINTS" id="PR00032">
    <property type="entry name" value="HTHARAC"/>
</dbReference>
<dbReference type="RefSeq" id="WP_136334559.1">
    <property type="nucleotide sequence ID" value="NZ_QXMP01000004.1"/>
</dbReference>
<evidence type="ECO:0000313" key="5">
    <source>
        <dbReference type="EMBL" id="THD69069.1"/>
    </source>
</evidence>
<dbReference type="PROSITE" id="PS00041">
    <property type="entry name" value="HTH_ARAC_FAMILY_1"/>
    <property type="match status" value="1"/>
</dbReference>
<keyword evidence="2" id="KW-0238">DNA-binding</keyword>
<dbReference type="SUPFAM" id="SSF51182">
    <property type="entry name" value="RmlC-like cupins"/>
    <property type="match status" value="1"/>
</dbReference>
<dbReference type="Gene3D" id="1.10.10.60">
    <property type="entry name" value="Homeodomain-like"/>
    <property type="match status" value="2"/>
</dbReference>
<dbReference type="OrthoDB" id="1410704at2"/>
<dbReference type="Proteomes" id="UP000305939">
    <property type="component" value="Unassembled WGS sequence"/>
</dbReference>
<name>A0A4S3M308_9FLAO</name>
<dbReference type="GO" id="GO:0003700">
    <property type="term" value="F:DNA-binding transcription factor activity"/>
    <property type="evidence" value="ECO:0007669"/>
    <property type="project" value="InterPro"/>
</dbReference>
<evidence type="ECO:0000259" key="4">
    <source>
        <dbReference type="PROSITE" id="PS01124"/>
    </source>
</evidence>
<dbReference type="PANTHER" id="PTHR43280">
    <property type="entry name" value="ARAC-FAMILY TRANSCRIPTIONAL REGULATOR"/>
    <property type="match status" value="1"/>
</dbReference>
<dbReference type="InterPro" id="IPR018062">
    <property type="entry name" value="HTH_AraC-typ_CS"/>
</dbReference>
<reference evidence="5 6" key="1">
    <citation type="submission" date="2019-04" db="EMBL/GenBank/DDBJ databases">
        <title>Draft genome sequence of Robertkochia marina CC-AMO-30D.</title>
        <authorList>
            <person name="Hameed A."/>
            <person name="Lin S.-Y."/>
            <person name="Shahina M."/>
            <person name="Lai W.-A."/>
            <person name="Young C.-C."/>
        </authorList>
    </citation>
    <scope>NUCLEOTIDE SEQUENCE [LARGE SCALE GENOMIC DNA]</scope>
    <source>
        <strain evidence="5 6">CC-AMO-30D</strain>
    </source>
</reference>
<sequence>MKVFPFKIPKPANENLVIQVDRERIFYDKLHQHEEIQVSYMVEGYGKLLVNDNVFSYHPGDLFILGGEMPHLFRSEPRGEEVSHMISFFLTEDAFGEEFFRKKELSSLMPFFRKSQQGLLLRADQHDLSAQFLRLPGQDQFARFMEVLNIMHALSGMQGEVLSSFRYNKGITDADGERLQVVFDQVIRNFRDPIALEEIAAMVHMTPNAFCRYFKTRTNKTFFEYLIAIRVEHACELLSAHPDLQVAEVAYACGFKTLSHFNKKFKELKGVSPRSYRLNVHSA</sequence>
<dbReference type="SUPFAM" id="SSF46689">
    <property type="entry name" value="Homeodomain-like"/>
    <property type="match status" value="2"/>
</dbReference>
<dbReference type="SMART" id="SM00342">
    <property type="entry name" value="HTH_ARAC"/>
    <property type="match status" value="1"/>
</dbReference>
<feature type="domain" description="HTH araC/xylS-type" evidence="4">
    <location>
        <begin position="180"/>
        <end position="279"/>
    </location>
</feature>
<evidence type="ECO:0000313" key="6">
    <source>
        <dbReference type="Proteomes" id="UP000305939"/>
    </source>
</evidence>
<dbReference type="InterPro" id="IPR018060">
    <property type="entry name" value="HTH_AraC"/>
</dbReference>
<dbReference type="GO" id="GO:0043565">
    <property type="term" value="F:sequence-specific DNA binding"/>
    <property type="evidence" value="ECO:0007669"/>
    <property type="project" value="InterPro"/>
</dbReference>
<dbReference type="InterPro" id="IPR020449">
    <property type="entry name" value="Tscrpt_reg_AraC-type_HTH"/>
</dbReference>
<gene>
    <name evidence="5" type="ORF">E7Z59_01705</name>
</gene>
<accession>A0A4S3M308</accession>
<dbReference type="PROSITE" id="PS01124">
    <property type="entry name" value="HTH_ARAC_FAMILY_2"/>
    <property type="match status" value="1"/>
</dbReference>